<evidence type="ECO:0000256" key="7">
    <source>
        <dbReference type="ARBA" id="ARBA00022842"/>
    </source>
</evidence>
<evidence type="ECO:0000256" key="9">
    <source>
        <dbReference type="RuleBase" id="RU003706"/>
    </source>
</evidence>
<keyword evidence="4 9" id="KW-0808">Transferase</keyword>
<gene>
    <name evidence="11" type="ORF">QO018_005855</name>
</gene>
<evidence type="ECO:0000313" key="11">
    <source>
        <dbReference type="EMBL" id="MDQ0536956.1"/>
    </source>
</evidence>
<keyword evidence="7 9" id="KW-0460">Magnesium</keyword>
<evidence type="ECO:0000256" key="4">
    <source>
        <dbReference type="ARBA" id="ARBA00022679"/>
    </source>
</evidence>
<evidence type="ECO:0000256" key="2">
    <source>
        <dbReference type="ARBA" id="ARBA00010480"/>
    </source>
</evidence>
<keyword evidence="6 9" id="KW-0479">Metal-binding</keyword>
<evidence type="ECO:0000256" key="8">
    <source>
        <dbReference type="ARBA" id="ARBA00049336"/>
    </source>
</evidence>
<evidence type="ECO:0000256" key="5">
    <source>
        <dbReference type="ARBA" id="ARBA00022695"/>
    </source>
</evidence>
<comment type="function">
    <text evidence="9">Catalyzes the formation of dTDP-glucose, from dTTP and glucose 1-phosphate, as well as its pyrophosphorolysis.</text>
</comment>
<evidence type="ECO:0000256" key="3">
    <source>
        <dbReference type="ARBA" id="ARBA00012461"/>
    </source>
</evidence>
<dbReference type="EC" id="2.7.7.24" evidence="3 9"/>
<comment type="caution">
    <text evidence="11">The sequence shown here is derived from an EMBL/GenBank/DDBJ whole genome shotgun (WGS) entry which is preliminary data.</text>
</comment>
<proteinExistence type="inferred from homology"/>
<dbReference type="CDD" id="cd02538">
    <property type="entry name" value="G1P_TT_short"/>
    <property type="match status" value="1"/>
</dbReference>
<comment type="cofactor">
    <cofactor evidence="1">
        <name>Mg(2+)</name>
        <dbReference type="ChEBI" id="CHEBI:18420"/>
    </cofactor>
</comment>
<protein>
    <recommendedName>
        <fullName evidence="3 9">Glucose-1-phosphate thymidylyltransferase</fullName>
        <ecNumber evidence="3 9">2.7.7.24</ecNumber>
    </recommendedName>
</protein>
<reference evidence="11 12" key="1">
    <citation type="submission" date="2023-07" db="EMBL/GenBank/DDBJ databases">
        <title>Genomic Encyclopedia of Type Strains, Phase IV (KMG-IV): sequencing the most valuable type-strain genomes for metagenomic binning, comparative biology and taxonomic classification.</title>
        <authorList>
            <person name="Goeker M."/>
        </authorList>
    </citation>
    <scope>NUCLEOTIDE SEQUENCE [LARGE SCALE GENOMIC DNA]</scope>
    <source>
        <strain evidence="11 12">DSM 19922</strain>
    </source>
</reference>
<dbReference type="GO" id="GO:0008879">
    <property type="term" value="F:glucose-1-phosphate thymidylyltransferase activity"/>
    <property type="evidence" value="ECO:0007669"/>
    <property type="project" value="UniProtKB-EC"/>
</dbReference>
<dbReference type="SUPFAM" id="SSF53448">
    <property type="entry name" value="Nucleotide-diphospho-sugar transferases"/>
    <property type="match status" value="1"/>
</dbReference>
<evidence type="ECO:0000259" key="10">
    <source>
        <dbReference type="Pfam" id="PF00483"/>
    </source>
</evidence>
<name>A0ABU0MV58_9PROT</name>
<organism evidence="11 12">
    <name type="scientific">Azospirillum picis</name>
    <dbReference type="NCBI Taxonomy" id="488438"/>
    <lineage>
        <taxon>Bacteria</taxon>
        <taxon>Pseudomonadati</taxon>
        <taxon>Pseudomonadota</taxon>
        <taxon>Alphaproteobacteria</taxon>
        <taxon>Rhodospirillales</taxon>
        <taxon>Azospirillaceae</taxon>
        <taxon>Azospirillum</taxon>
    </lineage>
</organism>
<sequence length="287" mass="31502">MKGIILAGGSGTRLYPVTRAISKQLLPIYDKPMIYFPLSTLMLAGIRDILIITTPHDQPLFQTVLGDGSQWGLNLNYAIQPSPDGLAQAFIIGRDFVGTDACALVLGDNIFYGHGLTNLLRAAGERAAGASVFAYAVRDPERYGVVEFDGQGRALSIEEKPVEPRSKWAVTGLYFYDNDVLDIAAAVRPSARGELEITSVNAAYLEMGRLSVEQMGRGYGWFDTGTHDSLLEAAEFVRTIQHRQGLQIACPEEIAYVSGWIDGEQLRRLAEPLQKNDYGRYLLSLLG</sequence>
<dbReference type="Pfam" id="PF00483">
    <property type="entry name" value="NTP_transferase"/>
    <property type="match status" value="1"/>
</dbReference>
<keyword evidence="5 9" id="KW-0548">Nucleotidyltransferase</keyword>
<dbReference type="EMBL" id="JAUSVU010000035">
    <property type="protein sequence ID" value="MDQ0536956.1"/>
    <property type="molecule type" value="Genomic_DNA"/>
</dbReference>
<evidence type="ECO:0000256" key="6">
    <source>
        <dbReference type="ARBA" id="ARBA00022723"/>
    </source>
</evidence>
<dbReference type="NCBIfam" id="TIGR01207">
    <property type="entry name" value="rmlA"/>
    <property type="match status" value="1"/>
</dbReference>
<dbReference type="InterPro" id="IPR029044">
    <property type="entry name" value="Nucleotide-diphossugar_trans"/>
</dbReference>
<dbReference type="InterPro" id="IPR005907">
    <property type="entry name" value="G1P_thy_trans_s"/>
</dbReference>
<dbReference type="PANTHER" id="PTHR43532:SF1">
    <property type="entry name" value="GLUCOSE-1-PHOSPHATE THYMIDYLYLTRANSFERASE 1"/>
    <property type="match status" value="1"/>
</dbReference>
<comment type="catalytic activity">
    <reaction evidence="8 9">
        <text>dTTP + alpha-D-glucose 1-phosphate + H(+) = dTDP-alpha-D-glucose + diphosphate</text>
        <dbReference type="Rhea" id="RHEA:15225"/>
        <dbReference type="ChEBI" id="CHEBI:15378"/>
        <dbReference type="ChEBI" id="CHEBI:33019"/>
        <dbReference type="ChEBI" id="CHEBI:37568"/>
        <dbReference type="ChEBI" id="CHEBI:57477"/>
        <dbReference type="ChEBI" id="CHEBI:58601"/>
        <dbReference type="EC" id="2.7.7.24"/>
    </reaction>
</comment>
<comment type="similarity">
    <text evidence="2 9">Belongs to the glucose-1-phosphate thymidylyltransferase family.</text>
</comment>
<dbReference type="Gene3D" id="3.90.550.10">
    <property type="entry name" value="Spore Coat Polysaccharide Biosynthesis Protein SpsA, Chain A"/>
    <property type="match status" value="1"/>
</dbReference>
<feature type="domain" description="Nucleotidyl transferase" evidence="10">
    <location>
        <begin position="2"/>
        <end position="238"/>
    </location>
</feature>
<dbReference type="PANTHER" id="PTHR43532">
    <property type="entry name" value="GLUCOSE-1-PHOSPHATE THYMIDYLYLTRANSFERASE"/>
    <property type="match status" value="1"/>
</dbReference>
<dbReference type="InterPro" id="IPR005835">
    <property type="entry name" value="NTP_transferase_dom"/>
</dbReference>
<evidence type="ECO:0000313" key="12">
    <source>
        <dbReference type="Proteomes" id="UP001244552"/>
    </source>
</evidence>
<dbReference type="Proteomes" id="UP001244552">
    <property type="component" value="Unassembled WGS sequence"/>
</dbReference>
<accession>A0ABU0MV58</accession>
<dbReference type="RefSeq" id="WP_209990609.1">
    <property type="nucleotide sequence ID" value="NZ_JAGINO010000035.1"/>
</dbReference>
<evidence type="ECO:0000256" key="1">
    <source>
        <dbReference type="ARBA" id="ARBA00001946"/>
    </source>
</evidence>
<keyword evidence="12" id="KW-1185">Reference proteome</keyword>